<protein>
    <recommendedName>
        <fullName evidence="2">FAD-binding FR-type domain-containing protein</fullName>
    </recommendedName>
</protein>
<dbReference type="InterPro" id="IPR039261">
    <property type="entry name" value="FNR_nucleotide-bd"/>
</dbReference>
<dbReference type="PRINTS" id="PR00410">
    <property type="entry name" value="PHEHYDRXLASE"/>
</dbReference>
<evidence type="ECO:0000259" key="2">
    <source>
        <dbReference type="PROSITE" id="PS51384"/>
    </source>
</evidence>
<dbReference type="InterPro" id="IPR017938">
    <property type="entry name" value="Riboflavin_synthase-like_b-brl"/>
</dbReference>
<dbReference type="Gene3D" id="2.40.30.10">
    <property type="entry name" value="Translation factors"/>
    <property type="match status" value="1"/>
</dbReference>
<dbReference type="InterPro" id="IPR001433">
    <property type="entry name" value="OxRdtase_FAD/NAD-bd"/>
</dbReference>
<organism evidence="3 4">
    <name type="scientific">Candidatus Collierbacteria bacterium GW2011_GWA2_44_99</name>
    <dbReference type="NCBI Taxonomy" id="1618380"/>
    <lineage>
        <taxon>Bacteria</taxon>
        <taxon>Candidatus Collieribacteriota</taxon>
    </lineage>
</organism>
<dbReference type="Pfam" id="PF00175">
    <property type="entry name" value="NAD_binding_1"/>
    <property type="match status" value="1"/>
</dbReference>
<dbReference type="Proteomes" id="UP000034797">
    <property type="component" value="Unassembled WGS sequence"/>
</dbReference>
<dbReference type="InterPro" id="IPR008333">
    <property type="entry name" value="Cbr1-like_FAD-bd_dom"/>
</dbReference>
<keyword evidence="1" id="KW-0285">Flavoprotein</keyword>
<dbReference type="GO" id="GO:0050660">
    <property type="term" value="F:flavin adenine dinucleotide binding"/>
    <property type="evidence" value="ECO:0007669"/>
    <property type="project" value="InterPro"/>
</dbReference>
<comment type="caution">
    <text evidence="3">The sequence shown here is derived from an EMBL/GenBank/DDBJ whole genome shotgun (WGS) entry which is preliminary data.</text>
</comment>
<evidence type="ECO:0000313" key="3">
    <source>
        <dbReference type="EMBL" id="KKT86057.1"/>
    </source>
</evidence>
<dbReference type="PRINTS" id="PR00371">
    <property type="entry name" value="FPNCR"/>
</dbReference>
<dbReference type="EMBL" id="LCJW01000017">
    <property type="protein sequence ID" value="KKT86057.1"/>
    <property type="molecule type" value="Genomic_DNA"/>
</dbReference>
<dbReference type="PANTHER" id="PTHR47354">
    <property type="entry name" value="NADH OXIDOREDUCTASE HCR"/>
    <property type="match status" value="1"/>
</dbReference>
<proteinExistence type="predicted"/>
<dbReference type="PANTHER" id="PTHR47354:SF5">
    <property type="entry name" value="PROTEIN RFBI"/>
    <property type="match status" value="1"/>
</dbReference>
<sequence length="235" mass="27144">MSPKKLIGKVEFRENLAGQNYLVRIEFDEKVDFTPGQYVSLKVNSEGLRRSYSVASLPEEKSIDVLVDTTPMGVGSKYILGLRVGDEVEVLGFLGNFIIDFQATEKARHIMFLATGTGIAPLKPMIEDLLYKRSFIGEMRLVWGVRHETDLYWLKEMDNLNRDYDNFKFDIVLSQPTEDWPGFRGHLGGLVNELTQDWSKTLVYLCGSREMIVEMEKRLKEKGVPEEQIHYEKYY</sequence>
<dbReference type="Pfam" id="PF00970">
    <property type="entry name" value="FAD_binding_6"/>
    <property type="match status" value="1"/>
</dbReference>
<name>A0A0G1MZ21_9BACT</name>
<dbReference type="GO" id="GO:0051537">
    <property type="term" value="F:2 iron, 2 sulfur cluster binding"/>
    <property type="evidence" value="ECO:0007669"/>
    <property type="project" value="InterPro"/>
</dbReference>
<dbReference type="InterPro" id="IPR017927">
    <property type="entry name" value="FAD-bd_FR_type"/>
</dbReference>
<dbReference type="GO" id="GO:0016491">
    <property type="term" value="F:oxidoreductase activity"/>
    <property type="evidence" value="ECO:0007669"/>
    <property type="project" value="InterPro"/>
</dbReference>
<comment type="cofactor">
    <cofactor evidence="1">
        <name>FAD</name>
        <dbReference type="ChEBI" id="CHEBI:57692"/>
    </cofactor>
    <text evidence="1">Binds 1 FAD per subunit.</text>
</comment>
<gene>
    <name evidence="3" type="ORF">UW84_C0017G0024</name>
</gene>
<keyword evidence="1" id="KW-0274">FAD</keyword>
<dbReference type="InterPro" id="IPR012165">
    <property type="entry name" value="Cyt_c3_hydrogenase_gsu"/>
</dbReference>
<accession>A0A0G1MZ21</accession>
<evidence type="ECO:0000313" key="4">
    <source>
        <dbReference type="Proteomes" id="UP000034797"/>
    </source>
</evidence>
<dbReference type="Gene3D" id="3.40.50.80">
    <property type="entry name" value="Nucleotide-binding domain of ferredoxin-NADP reductase (FNR) module"/>
    <property type="match status" value="1"/>
</dbReference>
<feature type="domain" description="FAD-binding FR-type" evidence="2">
    <location>
        <begin position="3"/>
        <end position="100"/>
    </location>
</feature>
<dbReference type="PROSITE" id="PS51384">
    <property type="entry name" value="FAD_FR"/>
    <property type="match status" value="1"/>
</dbReference>
<evidence type="ECO:0000256" key="1">
    <source>
        <dbReference type="PIRSR" id="PIRSR006816-1"/>
    </source>
</evidence>
<dbReference type="GO" id="GO:0006221">
    <property type="term" value="P:pyrimidine nucleotide biosynthetic process"/>
    <property type="evidence" value="ECO:0007669"/>
    <property type="project" value="InterPro"/>
</dbReference>
<dbReference type="InterPro" id="IPR050415">
    <property type="entry name" value="MRET"/>
</dbReference>
<dbReference type="SUPFAM" id="SSF63380">
    <property type="entry name" value="Riboflavin synthase domain-like"/>
    <property type="match status" value="1"/>
</dbReference>
<reference evidence="3 4" key="1">
    <citation type="journal article" date="2015" name="Nature">
        <title>rRNA introns, odd ribosomes, and small enigmatic genomes across a large radiation of phyla.</title>
        <authorList>
            <person name="Brown C.T."/>
            <person name="Hug L.A."/>
            <person name="Thomas B.C."/>
            <person name="Sharon I."/>
            <person name="Castelle C.J."/>
            <person name="Singh A."/>
            <person name="Wilkins M.J."/>
            <person name="Williams K.H."/>
            <person name="Banfield J.F."/>
        </authorList>
    </citation>
    <scope>NUCLEOTIDE SEQUENCE [LARGE SCALE GENOMIC DNA]</scope>
</reference>
<dbReference type="PIRSF" id="PIRSF006816">
    <property type="entry name" value="Cyc3_hyd_g"/>
    <property type="match status" value="1"/>
</dbReference>
<dbReference type="SUPFAM" id="SSF52343">
    <property type="entry name" value="Ferredoxin reductase-like, C-terminal NADP-linked domain"/>
    <property type="match status" value="1"/>
</dbReference>
<dbReference type="AlphaFoldDB" id="A0A0G1MZ21"/>
<dbReference type="InterPro" id="IPR001709">
    <property type="entry name" value="Flavoprot_Pyr_Nucl_cyt_Rdtase"/>
</dbReference>
<feature type="binding site" evidence="1">
    <location>
        <begin position="50"/>
        <end position="53"/>
    </location>
    <ligand>
        <name>FAD</name>
        <dbReference type="ChEBI" id="CHEBI:57692"/>
    </ligand>
</feature>